<dbReference type="OrthoDB" id="2103397at2759"/>
<gene>
    <name evidence="2" type="ORF">M430DRAFT_31788</name>
</gene>
<evidence type="ECO:0000313" key="3">
    <source>
        <dbReference type="Proteomes" id="UP000241818"/>
    </source>
</evidence>
<name>A0A2T3AP07_AMORE</name>
<protein>
    <submittedName>
        <fullName evidence="2">Uncharacterized protein</fullName>
    </submittedName>
</protein>
<feature type="region of interest" description="Disordered" evidence="1">
    <location>
        <begin position="304"/>
        <end position="330"/>
    </location>
</feature>
<dbReference type="EMBL" id="KZ679020">
    <property type="protein sequence ID" value="PSS06665.1"/>
    <property type="molecule type" value="Genomic_DNA"/>
</dbReference>
<dbReference type="GeneID" id="36574139"/>
<reference evidence="2 3" key="1">
    <citation type="journal article" date="2018" name="New Phytol.">
        <title>Comparative genomics and transcriptomics depict ericoid mycorrhizal fungi as versatile saprotrophs and plant mutualists.</title>
        <authorList>
            <person name="Martino E."/>
            <person name="Morin E."/>
            <person name="Grelet G.A."/>
            <person name="Kuo A."/>
            <person name="Kohler A."/>
            <person name="Daghino S."/>
            <person name="Barry K.W."/>
            <person name="Cichocki N."/>
            <person name="Clum A."/>
            <person name="Dockter R.B."/>
            <person name="Hainaut M."/>
            <person name="Kuo R.C."/>
            <person name="LaButti K."/>
            <person name="Lindahl B.D."/>
            <person name="Lindquist E.A."/>
            <person name="Lipzen A."/>
            <person name="Khouja H.R."/>
            <person name="Magnuson J."/>
            <person name="Murat C."/>
            <person name="Ohm R.A."/>
            <person name="Singer S.W."/>
            <person name="Spatafora J.W."/>
            <person name="Wang M."/>
            <person name="Veneault-Fourrey C."/>
            <person name="Henrissat B."/>
            <person name="Grigoriev I.V."/>
            <person name="Martin F.M."/>
            <person name="Perotto S."/>
        </authorList>
    </citation>
    <scope>NUCLEOTIDE SEQUENCE [LARGE SCALE GENOMIC DNA]</scope>
    <source>
        <strain evidence="2 3">ATCC 22711</strain>
    </source>
</reference>
<dbReference type="InParanoid" id="A0A2T3AP07"/>
<feature type="compositionally biased region" description="Basic and acidic residues" evidence="1">
    <location>
        <begin position="319"/>
        <end position="330"/>
    </location>
</feature>
<dbReference type="RefSeq" id="XP_024716395.1">
    <property type="nucleotide sequence ID" value="XM_024866058.1"/>
</dbReference>
<proteinExistence type="predicted"/>
<dbReference type="Proteomes" id="UP000241818">
    <property type="component" value="Unassembled WGS sequence"/>
</dbReference>
<evidence type="ECO:0000313" key="2">
    <source>
        <dbReference type="EMBL" id="PSS06665.1"/>
    </source>
</evidence>
<keyword evidence="3" id="KW-1185">Reference proteome</keyword>
<dbReference type="AlphaFoldDB" id="A0A2T3AP07"/>
<accession>A0A2T3AP07</accession>
<sequence>MPTGSKFCSLRCRLSQIFISKESKSPKLDEAEVNNALDEFENHGPNGPTLSAGSLTSQDVLSLFKLEEAKHRWNIDLDHLYPVPDALLRVLEDIQYVTKGSPPNEALTRTKVNLILISCIAAEKRLVDQVTSQAANTGDNRPSTPAPVPPAPVQLQFESKLTYPVEFNGEKRLYSGIADYSLWYESASEMGLNLVVMEAKKEYTAQLGEVQCLSYMGVVHRSRKTMGKANSSVYGICSDGLEFRFLHIDNESRVLRAIPLRWDFEGKEIVSRIRFIIRIAIESSPTTTPLRPLAVQNERGTPFKFYPNVHRSDDDDPMTDLRPDADDSLE</sequence>
<dbReference type="STRING" id="857342.A0A2T3AP07"/>
<evidence type="ECO:0000256" key="1">
    <source>
        <dbReference type="SAM" id="MobiDB-lite"/>
    </source>
</evidence>
<organism evidence="2 3">
    <name type="scientific">Amorphotheca resinae ATCC 22711</name>
    <dbReference type="NCBI Taxonomy" id="857342"/>
    <lineage>
        <taxon>Eukaryota</taxon>
        <taxon>Fungi</taxon>
        <taxon>Dikarya</taxon>
        <taxon>Ascomycota</taxon>
        <taxon>Pezizomycotina</taxon>
        <taxon>Leotiomycetes</taxon>
        <taxon>Helotiales</taxon>
        <taxon>Amorphothecaceae</taxon>
        <taxon>Amorphotheca</taxon>
    </lineage>
</organism>